<dbReference type="InterPro" id="IPR008565">
    <property type="entry name" value="TtsA-like_GH18_dom"/>
</dbReference>
<dbReference type="Gene3D" id="1.20.141.10">
    <property type="entry name" value="Chitosanase, subunit A, domain 1"/>
    <property type="match status" value="1"/>
</dbReference>
<protein>
    <submittedName>
        <fullName evidence="3">Uncharacterized protein</fullName>
    </submittedName>
</protein>
<feature type="domain" description="Peptidoglycan binding" evidence="2">
    <location>
        <begin position="107"/>
        <end position="189"/>
    </location>
</feature>
<gene>
    <name evidence="3" type="ORF">EHE49_03370</name>
</gene>
<comment type="caution">
    <text evidence="3">The sequence shown here is derived from an EMBL/GenBank/DDBJ whole genome shotgun (WGS) entry which is preliminary data.</text>
</comment>
<name>A0A3Z4X695_SALET</name>
<organism evidence="3">
    <name type="scientific">Salmonella enterica subsp. enterica serovar Chester</name>
    <dbReference type="NCBI Taxonomy" id="149386"/>
    <lineage>
        <taxon>Bacteria</taxon>
        <taxon>Pseudomonadati</taxon>
        <taxon>Pseudomonadota</taxon>
        <taxon>Gammaproteobacteria</taxon>
        <taxon>Enterobacterales</taxon>
        <taxon>Enterobacteriaceae</taxon>
        <taxon>Salmonella</taxon>
    </lineage>
</organism>
<reference evidence="3" key="1">
    <citation type="submission" date="2018-11" db="EMBL/GenBank/DDBJ databases">
        <authorList>
            <person name="Ashton P.M."/>
            <person name="Dallman T."/>
            <person name="Nair S."/>
            <person name="De Pinna E."/>
            <person name="Peters T."/>
            <person name="Grant K."/>
        </authorList>
    </citation>
    <scope>NUCLEOTIDE SEQUENCE [LARGE SCALE GENOMIC DNA]</scope>
    <source>
        <strain evidence="3">634658</strain>
    </source>
</reference>
<evidence type="ECO:0000259" key="2">
    <source>
        <dbReference type="Pfam" id="PF09374"/>
    </source>
</evidence>
<proteinExistence type="predicted"/>
<dbReference type="Pfam" id="PF05838">
    <property type="entry name" value="Glyco_hydro_108"/>
    <property type="match status" value="1"/>
</dbReference>
<dbReference type="AlphaFoldDB" id="A0A3Z4X695"/>
<dbReference type="InterPro" id="IPR023346">
    <property type="entry name" value="Lysozyme-like_dom_sf"/>
</dbReference>
<dbReference type="InterPro" id="IPR018537">
    <property type="entry name" value="Peptidoglycan-bd_3"/>
</dbReference>
<accession>A0A3Z4X695</accession>
<dbReference type="Proteomes" id="UP000839816">
    <property type="component" value="Unassembled WGS sequence"/>
</dbReference>
<dbReference type="EMBL" id="AAAGNC010000003">
    <property type="protein sequence ID" value="EAC0255705.1"/>
    <property type="molecule type" value="Genomic_DNA"/>
</dbReference>
<evidence type="ECO:0000313" key="3">
    <source>
        <dbReference type="EMBL" id="EAC0255705.1"/>
    </source>
</evidence>
<evidence type="ECO:0000259" key="1">
    <source>
        <dbReference type="Pfam" id="PF05838"/>
    </source>
</evidence>
<dbReference type="CDD" id="cd13926">
    <property type="entry name" value="N-acetylmuramidase_GH108"/>
    <property type="match status" value="1"/>
</dbReference>
<sequence>MTLSTQEVIVVDRWSKEGIIRAKVNIEAGYVNNPKDLGKATNRGVTELTAREYGYKGDMRDLSLETALDIYNKLWWQRMRLDQIMKMNVLLADRMFDFGINAGRGNCIKSLQRILNVLNRQGKLYDDIDADGGIGPRTLTALDGFIKARGEEGLNRLMFALTCHQVAYYTEISEERKDNEEFTYGWYGRVYQEMPDYATKLGICK</sequence>
<dbReference type="SUPFAM" id="SSF53955">
    <property type="entry name" value="Lysozyme-like"/>
    <property type="match status" value="1"/>
</dbReference>
<feature type="domain" description="TtsA-like Glycoside hydrolase family 108" evidence="1">
    <location>
        <begin position="24"/>
        <end position="103"/>
    </location>
</feature>
<dbReference type="Pfam" id="PF09374">
    <property type="entry name" value="PG_binding_3"/>
    <property type="match status" value="1"/>
</dbReference>